<comment type="caution">
    <text evidence="1">The sequence shown here is derived from an EMBL/GenBank/DDBJ whole genome shotgun (WGS) entry which is preliminary data.</text>
</comment>
<sequence length="376" mass="43125">MSTFVNVLEEIVVNEIYNQMNELRPELQQKIKVAEVLAYTLNRLPPMFATSMTGWKYQYDRALNELHPRIVQLIKRGNQIVIFGDPIHDVTPLPNQLFLNSSGLLYQLSKLFGKKYLRWRDVPNLVQDILNQSSNKLNDSYQFDTVIQAEEETVIQEVSHLNRHQKALLASSKRFMSKQSSKIKIYEQKANSWAEEKKLRDVIAIEHRALESYTLRAELGITNVLEHLVFLAIERCTTPAILQKINQSEVAAYALNRLPPMYATSMRGFKYLRQKAISEIPRALIGQTRNGILKSLQISKSDVPKIHAHQFAQEYEQAVIALQEILGRADISMYNIVPIIRQLQQIEIKSTTKNLPKALKNDTAVMEPIESIIGSD</sequence>
<dbReference type="RefSeq" id="WP_190404762.1">
    <property type="nucleotide sequence ID" value="NZ_JACJQB010000063.1"/>
</dbReference>
<dbReference type="Pfam" id="PF10719">
    <property type="entry name" value="ComFB"/>
    <property type="match status" value="2"/>
</dbReference>
<evidence type="ECO:0000313" key="2">
    <source>
        <dbReference type="Proteomes" id="UP000642094"/>
    </source>
</evidence>
<dbReference type="EMBL" id="JACJQB010000063">
    <property type="protein sequence ID" value="MBD2189951.1"/>
    <property type="molecule type" value="Genomic_DNA"/>
</dbReference>
<gene>
    <name evidence="1" type="ORF">H6F41_17640</name>
</gene>
<evidence type="ECO:0000313" key="1">
    <source>
        <dbReference type="EMBL" id="MBD2189951.1"/>
    </source>
</evidence>
<keyword evidence="2" id="KW-1185">Reference proteome</keyword>
<name>A0ABR8A145_9CYAN</name>
<accession>A0ABR8A145</accession>
<dbReference type="Proteomes" id="UP000642094">
    <property type="component" value="Unassembled WGS sequence"/>
</dbReference>
<dbReference type="InterPro" id="IPR019657">
    <property type="entry name" value="ComFB"/>
</dbReference>
<reference evidence="1 2" key="1">
    <citation type="journal article" date="2020" name="ISME J.">
        <title>Comparative genomics reveals insights into cyanobacterial evolution and habitat adaptation.</title>
        <authorList>
            <person name="Chen M.Y."/>
            <person name="Teng W.K."/>
            <person name="Zhao L."/>
            <person name="Hu C.X."/>
            <person name="Zhou Y.K."/>
            <person name="Han B.P."/>
            <person name="Song L.R."/>
            <person name="Shu W.S."/>
        </authorList>
    </citation>
    <scope>NUCLEOTIDE SEQUENCE [LARGE SCALE GENOMIC DNA]</scope>
    <source>
        <strain evidence="1 2">FACHB-723</strain>
    </source>
</reference>
<proteinExistence type="predicted"/>
<protein>
    <submittedName>
        <fullName evidence="1">Late competence development ComFB family protein</fullName>
    </submittedName>
</protein>
<feature type="non-terminal residue" evidence="1">
    <location>
        <position position="376"/>
    </location>
</feature>
<organism evidence="1 2">
    <name type="scientific">Pseudanabaena mucicola FACHB-723</name>
    <dbReference type="NCBI Taxonomy" id="2692860"/>
    <lineage>
        <taxon>Bacteria</taxon>
        <taxon>Bacillati</taxon>
        <taxon>Cyanobacteriota</taxon>
        <taxon>Cyanophyceae</taxon>
        <taxon>Pseudanabaenales</taxon>
        <taxon>Pseudanabaenaceae</taxon>
        <taxon>Pseudanabaena</taxon>
    </lineage>
</organism>